<name>A0ABT5JZ26_9BURK</name>
<dbReference type="PRINTS" id="PR00344">
    <property type="entry name" value="BCTRLSENSOR"/>
</dbReference>
<dbReference type="CDD" id="cd00075">
    <property type="entry name" value="HATPase"/>
    <property type="match status" value="1"/>
</dbReference>
<protein>
    <recommendedName>
        <fullName evidence="2">histidine kinase</fullName>
        <ecNumber evidence="2">2.7.13.3</ecNumber>
    </recommendedName>
</protein>
<evidence type="ECO:0000259" key="9">
    <source>
        <dbReference type="PROSITE" id="PS50113"/>
    </source>
</evidence>
<comment type="caution">
    <text evidence="10">The sequence shown here is derived from an EMBL/GenBank/DDBJ whole genome shotgun (WGS) entry which is preliminary data.</text>
</comment>
<dbReference type="Gene3D" id="1.10.287.130">
    <property type="match status" value="1"/>
</dbReference>
<dbReference type="InterPro" id="IPR000700">
    <property type="entry name" value="PAS-assoc_C"/>
</dbReference>
<dbReference type="NCBIfam" id="TIGR00229">
    <property type="entry name" value="sensory_box"/>
    <property type="match status" value="1"/>
</dbReference>
<feature type="domain" description="PAC" evidence="9">
    <location>
        <begin position="100"/>
        <end position="154"/>
    </location>
</feature>
<dbReference type="InterPro" id="IPR003661">
    <property type="entry name" value="HisK_dim/P_dom"/>
</dbReference>
<keyword evidence="4" id="KW-0808">Transferase</keyword>
<feature type="domain" description="Histidine kinase" evidence="7">
    <location>
        <begin position="158"/>
        <end position="371"/>
    </location>
</feature>
<dbReference type="RefSeq" id="WP_273670654.1">
    <property type="nucleotide sequence ID" value="NZ_JAQQXR010000003.1"/>
</dbReference>
<gene>
    <name evidence="10" type="ORF">OIK44_10305</name>
</gene>
<dbReference type="SMART" id="SM00388">
    <property type="entry name" value="HisKA"/>
    <property type="match status" value="1"/>
</dbReference>
<dbReference type="SUPFAM" id="SSF47384">
    <property type="entry name" value="Homodimeric domain of signal transducing histidine kinase"/>
    <property type="match status" value="1"/>
</dbReference>
<dbReference type="EC" id="2.7.13.3" evidence="2"/>
<proteinExistence type="predicted"/>
<keyword evidence="11" id="KW-1185">Reference proteome</keyword>
<evidence type="ECO:0000256" key="2">
    <source>
        <dbReference type="ARBA" id="ARBA00012438"/>
    </source>
</evidence>
<dbReference type="InterPro" id="IPR000014">
    <property type="entry name" value="PAS"/>
</dbReference>
<feature type="domain" description="PAS" evidence="8">
    <location>
        <begin position="31"/>
        <end position="74"/>
    </location>
</feature>
<dbReference type="InterPro" id="IPR005467">
    <property type="entry name" value="His_kinase_dom"/>
</dbReference>
<dbReference type="Proteomes" id="UP001221208">
    <property type="component" value="Unassembled WGS sequence"/>
</dbReference>
<evidence type="ECO:0000256" key="1">
    <source>
        <dbReference type="ARBA" id="ARBA00000085"/>
    </source>
</evidence>
<reference evidence="10 11" key="1">
    <citation type="submission" date="2022-10" db="EMBL/GenBank/DDBJ databases">
        <title>Janthinobacterium sp. hw3 Genome sequencing.</title>
        <authorList>
            <person name="Park S."/>
        </authorList>
    </citation>
    <scope>NUCLEOTIDE SEQUENCE [LARGE SCALE GENOMIC DNA]</scope>
    <source>
        <strain evidence="11">hw3</strain>
    </source>
</reference>
<dbReference type="Gene3D" id="3.30.450.20">
    <property type="entry name" value="PAS domain"/>
    <property type="match status" value="1"/>
</dbReference>
<comment type="catalytic activity">
    <reaction evidence="1">
        <text>ATP + protein L-histidine = ADP + protein N-phospho-L-histidine.</text>
        <dbReference type="EC" id="2.7.13.3"/>
    </reaction>
</comment>
<organism evidence="10 11">
    <name type="scientific">Janthinobacterium fluminis</name>
    <dbReference type="NCBI Taxonomy" id="2987524"/>
    <lineage>
        <taxon>Bacteria</taxon>
        <taxon>Pseudomonadati</taxon>
        <taxon>Pseudomonadota</taxon>
        <taxon>Betaproteobacteria</taxon>
        <taxon>Burkholderiales</taxon>
        <taxon>Oxalobacteraceae</taxon>
        <taxon>Janthinobacterium</taxon>
    </lineage>
</organism>
<dbReference type="PANTHER" id="PTHR43711:SF1">
    <property type="entry name" value="HISTIDINE KINASE 1"/>
    <property type="match status" value="1"/>
</dbReference>
<dbReference type="CDD" id="cd00082">
    <property type="entry name" value="HisKA"/>
    <property type="match status" value="1"/>
</dbReference>
<dbReference type="SUPFAM" id="SSF55785">
    <property type="entry name" value="PYP-like sensor domain (PAS domain)"/>
    <property type="match status" value="1"/>
</dbReference>
<evidence type="ECO:0000313" key="10">
    <source>
        <dbReference type="EMBL" id="MDC8757981.1"/>
    </source>
</evidence>
<dbReference type="PROSITE" id="PS50113">
    <property type="entry name" value="PAC"/>
    <property type="match status" value="1"/>
</dbReference>
<dbReference type="PROSITE" id="PS50109">
    <property type="entry name" value="HIS_KIN"/>
    <property type="match status" value="1"/>
</dbReference>
<dbReference type="PROSITE" id="PS50112">
    <property type="entry name" value="PAS"/>
    <property type="match status" value="1"/>
</dbReference>
<dbReference type="InterPro" id="IPR035965">
    <property type="entry name" value="PAS-like_dom_sf"/>
</dbReference>
<accession>A0ABT5JZ26</accession>
<dbReference type="SMART" id="SM00387">
    <property type="entry name" value="HATPase_c"/>
    <property type="match status" value="1"/>
</dbReference>
<dbReference type="InterPro" id="IPR004358">
    <property type="entry name" value="Sig_transdc_His_kin-like_C"/>
</dbReference>
<dbReference type="InterPro" id="IPR036890">
    <property type="entry name" value="HATPase_C_sf"/>
</dbReference>
<evidence type="ECO:0000256" key="4">
    <source>
        <dbReference type="ARBA" id="ARBA00022679"/>
    </source>
</evidence>
<sequence length="398" mass="42664">MPYLILLAGAVALLLWRLVQLRAALLRARAGEARFRLLAEHSVDAGWILDCASAELLYIGPAAQRLLGYDAGELSALARQLAADLPERIRRLDGGDASRRQLLRRLEQAHKDGHMMALEVTSTLVDDAAGRPATLVGVIRDASAARAQEQAQQRFAAMLSHEFRTPLATIDGAIQRLEMSAAAADEPTRKRYRKIQTAVERLLALIDEYLSPERMASIGRQRQADSVAPQALLEAAAAQFNSAAHPVTLRTAGLPAFLRCDPEGMRLCLKILLDNACAYTPAGTPVELTGRPAAEGGLEFCVLDSGPGVPEDELARIFDKGFRGSGAGARQGSGLGLYMARAVLDVHGGNLTVQNRPEGGAAFRIWLPFSSDTGKNLASADCNSDNSLTQTEAGIHQS</sequence>
<dbReference type="InterPro" id="IPR003594">
    <property type="entry name" value="HATPase_dom"/>
</dbReference>
<dbReference type="CDD" id="cd00130">
    <property type="entry name" value="PAS"/>
    <property type="match status" value="1"/>
</dbReference>
<dbReference type="SUPFAM" id="SSF55874">
    <property type="entry name" value="ATPase domain of HSP90 chaperone/DNA topoisomerase II/histidine kinase"/>
    <property type="match status" value="1"/>
</dbReference>
<dbReference type="PANTHER" id="PTHR43711">
    <property type="entry name" value="TWO-COMPONENT HISTIDINE KINASE"/>
    <property type="match status" value="1"/>
</dbReference>
<evidence type="ECO:0000313" key="11">
    <source>
        <dbReference type="Proteomes" id="UP001221208"/>
    </source>
</evidence>
<dbReference type="InterPro" id="IPR050736">
    <property type="entry name" value="Sensor_HK_Regulatory"/>
</dbReference>
<evidence type="ECO:0000259" key="8">
    <source>
        <dbReference type="PROSITE" id="PS50112"/>
    </source>
</evidence>
<evidence type="ECO:0000259" key="7">
    <source>
        <dbReference type="PROSITE" id="PS50109"/>
    </source>
</evidence>
<dbReference type="Pfam" id="PF00512">
    <property type="entry name" value="HisKA"/>
    <property type="match status" value="1"/>
</dbReference>
<evidence type="ECO:0000256" key="5">
    <source>
        <dbReference type="ARBA" id="ARBA00022777"/>
    </source>
</evidence>
<evidence type="ECO:0000256" key="6">
    <source>
        <dbReference type="ARBA" id="ARBA00023012"/>
    </source>
</evidence>
<dbReference type="Gene3D" id="3.30.565.10">
    <property type="entry name" value="Histidine kinase-like ATPase, C-terminal domain"/>
    <property type="match status" value="1"/>
</dbReference>
<dbReference type="GO" id="GO:0016301">
    <property type="term" value="F:kinase activity"/>
    <property type="evidence" value="ECO:0007669"/>
    <property type="project" value="UniProtKB-KW"/>
</dbReference>
<dbReference type="InterPro" id="IPR036097">
    <property type="entry name" value="HisK_dim/P_sf"/>
</dbReference>
<dbReference type="EMBL" id="JAQQXR010000003">
    <property type="protein sequence ID" value="MDC8757981.1"/>
    <property type="molecule type" value="Genomic_DNA"/>
</dbReference>
<keyword evidence="3" id="KW-0597">Phosphoprotein</keyword>
<keyword evidence="5 10" id="KW-0418">Kinase</keyword>
<dbReference type="Pfam" id="PF02518">
    <property type="entry name" value="HATPase_c"/>
    <property type="match status" value="1"/>
</dbReference>
<keyword evidence="6" id="KW-0902">Two-component regulatory system</keyword>
<evidence type="ECO:0000256" key="3">
    <source>
        <dbReference type="ARBA" id="ARBA00022553"/>
    </source>
</evidence>